<dbReference type="AlphaFoldDB" id="A0AAN6ZJ99"/>
<protein>
    <submittedName>
        <fullName evidence="2">Uncharacterized protein</fullName>
    </submittedName>
</protein>
<dbReference type="RefSeq" id="XP_062633284.1">
    <property type="nucleotide sequence ID" value="XM_062778475.1"/>
</dbReference>
<comment type="caution">
    <text evidence="2">The sequence shown here is derived from an EMBL/GenBank/DDBJ whole genome shotgun (WGS) entry which is preliminary data.</text>
</comment>
<keyword evidence="3" id="KW-1185">Reference proteome</keyword>
<organism evidence="2 3">
    <name type="scientific">Dichotomopilus funicola</name>
    <dbReference type="NCBI Taxonomy" id="1934379"/>
    <lineage>
        <taxon>Eukaryota</taxon>
        <taxon>Fungi</taxon>
        <taxon>Dikarya</taxon>
        <taxon>Ascomycota</taxon>
        <taxon>Pezizomycotina</taxon>
        <taxon>Sordariomycetes</taxon>
        <taxon>Sordariomycetidae</taxon>
        <taxon>Sordariales</taxon>
        <taxon>Chaetomiaceae</taxon>
        <taxon>Dichotomopilus</taxon>
    </lineage>
</organism>
<gene>
    <name evidence="2" type="ORF">C8A04DRAFT_15399</name>
</gene>
<reference evidence="2" key="1">
    <citation type="journal article" date="2023" name="Mol. Phylogenet. Evol.">
        <title>Genome-scale phylogeny and comparative genomics of the fungal order Sordariales.</title>
        <authorList>
            <person name="Hensen N."/>
            <person name="Bonometti L."/>
            <person name="Westerberg I."/>
            <person name="Brannstrom I.O."/>
            <person name="Guillou S."/>
            <person name="Cros-Aarteil S."/>
            <person name="Calhoun S."/>
            <person name="Haridas S."/>
            <person name="Kuo A."/>
            <person name="Mondo S."/>
            <person name="Pangilinan J."/>
            <person name="Riley R."/>
            <person name="LaButti K."/>
            <person name="Andreopoulos B."/>
            <person name="Lipzen A."/>
            <person name="Chen C."/>
            <person name="Yan M."/>
            <person name="Daum C."/>
            <person name="Ng V."/>
            <person name="Clum A."/>
            <person name="Steindorff A."/>
            <person name="Ohm R.A."/>
            <person name="Martin F."/>
            <person name="Silar P."/>
            <person name="Natvig D.O."/>
            <person name="Lalanne C."/>
            <person name="Gautier V."/>
            <person name="Ament-Velasquez S.L."/>
            <person name="Kruys A."/>
            <person name="Hutchinson M.I."/>
            <person name="Powell A.J."/>
            <person name="Barry K."/>
            <person name="Miller A.N."/>
            <person name="Grigoriev I.V."/>
            <person name="Debuchy R."/>
            <person name="Gladieux P."/>
            <person name="Hiltunen Thoren M."/>
            <person name="Johannesson H."/>
        </authorList>
    </citation>
    <scope>NUCLEOTIDE SEQUENCE</scope>
    <source>
        <strain evidence="2">CBS 141.50</strain>
    </source>
</reference>
<evidence type="ECO:0000256" key="1">
    <source>
        <dbReference type="SAM" id="SignalP"/>
    </source>
</evidence>
<accession>A0AAN6ZJ99</accession>
<dbReference type="GeneID" id="87815088"/>
<reference evidence="2" key="2">
    <citation type="submission" date="2023-05" db="EMBL/GenBank/DDBJ databases">
        <authorList>
            <consortium name="Lawrence Berkeley National Laboratory"/>
            <person name="Steindorff A."/>
            <person name="Hensen N."/>
            <person name="Bonometti L."/>
            <person name="Westerberg I."/>
            <person name="Brannstrom I.O."/>
            <person name="Guillou S."/>
            <person name="Cros-Aarteil S."/>
            <person name="Calhoun S."/>
            <person name="Haridas S."/>
            <person name="Kuo A."/>
            <person name="Mondo S."/>
            <person name="Pangilinan J."/>
            <person name="Riley R."/>
            <person name="Labutti K."/>
            <person name="Andreopoulos B."/>
            <person name="Lipzen A."/>
            <person name="Chen C."/>
            <person name="Yanf M."/>
            <person name="Daum C."/>
            <person name="Ng V."/>
            <person name="Clum A."/>
            <person name="Ohm R."/>
            <person name="Martin F."/>
            <person name="Silar P."/>
            <person name="Natvig D."/>
            <person name="Lalanne C."/>
            <person name="Gautier V."/>
            <person name="Ament-Velasquez S.L."/>
            <person name="Kruys A."/>
            <person name="Hutchinson M.I."/>
            <person name="Powell A.J."/>
            <person name="Barry K."/>
            <person name="Miller A.N."/>
            <person name="Grigoriev I.V."/>
            <person name="Debuchy R."/>
            <person name="Gladieux P."/>
            <person name="Thoren M.H."/>
            <person name="Johannesson H."/>
        </authorList>
    </citation>
    <scope>NUCLEOTIDE SEQUENCE</scope>
    <source>
        <strain evidence="2">CBS 141.50</strain>
    </source>
</reference>
<proteinExistence type="predicted"/>
<dbReference type="EMBL" id="MU853645">
    <property type="protein sequence ID" value="KAK4139913.1"/>
    <property type="molecule type" value="Genomic_DNA"/>
</dbReference>
<evidence type="ECO:0000313" key="3">
    <source>
        <dbReference type="Proteomes" id="UP001302676"/>
    </source>
</evidence>
<feature type="signal peptide" evidence="1">
    <location>
        <begin position="1"/>
        <end position="16"/>
    </location>
</feature>
<keyword evidence="1" id="KW-0732">Signal</keyword>
<dbReference type="Proteomes" id="UP001302676">
    <property type="component" value="Unassembled WGS sequence"/>
</dbReference>
<sequence length="137" mass="15495">MALIRRFSAFLPIVSASLFSFGQSVVPRQQLSDCSDKTPIQGLWEVTHVNVTHDQPERPGTASWSVLNTLTNTTEDLNCTLRANYICELDGTPEDDSFHIWLQINLNIAAFTLNQTLTCQDQLVKCVFQVVHVLWRC</sequence>
<evidence type="ECO:0000313" key="2">
    <source>
        <dbReference type="EMBL" id="KAK4139913.1"/>
    </source>
</evidence>
<feature type="chain" id="PRO_5042948551" evidence="1">
    <location>
        <begin position="17"/>
        <end position="137"/>
    </location>
</feature>
<name>A0AAN6ZJ99_9PEZI</name>